<reference evidence="1 2" key="1">
    <citation type="submission" date="2018-06" db="EMBL/GenBank/DDBJ databases">
        <authorList>
            <consortium name="Pathogen Informatics"/>
            <person name="Doyle S."/>
        </authorList>
    </citation>
    <scope>NUCLEOTIDE SEQUENCE [LARGE SCALE GENOMIC DNA]</scope>
    <source>
        <strain evidence="1 2">NCTC10794</strain>
    </source>
</reference>
<sequence>MNLTHRYINNKQGKPEFIILPIAEYESLLANAIPYDDDNEEDWEKIPVEKDEFDDVTIPNEVVWIMAEKNVNSLGAWRIYRNLSQQEVAEMAG</sequence>
<protein>
    <submittedName>
        <fullName evidence="1">Transcriptional regulator</fullName>
    </submittedName>
</protein>
<dbReference type="EMBL" id="UGHH01000002">
    <property type="protein sequence ID" value="STO65154.1"/>
    <property type="molecule type" value="Genomic_DNA"/>
</dbReference>
<evidence type="ECO:0000313" key="2">
    <source>
        <dbReference type="Proteomes" id="UP000254867"/>
    </source>
</evidence>
<dbReference type="AlphaFoldDB" id="A0A377I3X2"/>
<evidence type="ECO:0000313" key="1">
    <source>
        <dbReference type="EMBL" id="STO65154.1"/>
    </source>
</evidence>
<dbReference type="RefSeq" id="WP_309486104.1">
    <property type="nucleotide sequence ID" value="NZ_UGHH01000002.1"/>
</dbReference>
<accession>A0A377I3X2</accession>
<name>A0A377I3X2_HAEPH</name>
<gene>
    <name evidence="1" type="ORF">NCTC10794_02244</name>
</gene>
<proteinExistence type="predicted"/>
<dbReference type="Proteomes" id="UP000254867">
    <property type="component" value="Unassembled WGS sequence"/>
</dbReference>
<organism evidence="1 2">
    <name type="scientific">Haemophilus parahaemolyticus</name>
    <dbReference type="NCBI Taxonomy" id="735"/>
    <lineage>
        <taxon>Bacteria</taxon>
        <taxon>Pseudomonadati</taxon>
        <taxon>Pseudomonadota</taxon>
        <taxon>Gammaproteobacteria</taxon>
        <taxon>Pasteurellales</taxon>
        <taxon>Pasteurellaceae</taxon>
        <taxon>Haemophilus</taxon>
    </lineage>
</organism>